<reference evidence="5 6" key="1">
    <citation type="submission" date="2017-04" db="EMBL/GenBank/DDBJ databases">
        <authorList>
            <consortium name="Geobacter pelophilus Genome Sequencing"/>
            <person name="Aoyagi T."/>
            <person name="Koike H."/>
            <person name="Hori T."/>
        </authorList>
    </citation>
    <scope>NUCLEOTIDE SEQUENCE [LARGE SCALE GENOMIC DNA]</scope>
    <source>
        <strain evidence="5 6">Drf2</strain>
    </source>
</reference>
<dbReference type="PANTHER" id="PTHR35089">
    <property type="entry name" value="CHAPERONE PROTEIN SKP"/>
    <property type="match status" value="1"/>
</dbReference>
<accession>A0ABQ0MH52</accession>
<evidence type="ECO:0000256" key="1">
    <source>
        <dbReference type="ARBA" id="ARBA00009091"/>
    </source>
</evidence>
<evidence type="ECO:0000256" key="3">
    <source>
        <dbReference type="SAM" id="Coils"/>
    </source>
</evidence>
<evidence type="ECO:0000313" key="6">
    <source>
        <dbReference type="Proteomes" id="UP000194153"/>
    </source>
</evidence>
<keyword evidence="6" id="KW-1185">Reference proteome</keyword>
<feature type="region of interest" description="Disordered" evidence="4">
    <location>
        <begin position="40"/>
        <end position="88"/>
    </location>
</feature>
<name>A0ABQ0MH52_9BACT</name>
<feature type="coiled-coil region" evidence="3">
    <location>
        <begin position="116"/>
        <end position="187"/>
    </location>
</feature>
<organism evidence="5 6">
    <name type="scientific">Geoanaerobacter pelophilus</name>
    <dbReference type="NCBI Taxonomy" id="60036"/>
    <lineage>
        <taxon>Bacteria</taxon>
        <taxon>Pseudomonadati</taxon>
        <taxon>Thermodesulfobacteriota</taxon>
        <taxon>Desulfuromonadia</taxon>
        <taxon>Geobacterales</taxon>
        <taxon>Geobacteraceae</taxon>
        <taxon>Geoanaerobacter</taxon>
    </lineage>
</organism>
<protein>
    <submittedName>
        <fullName evidence="5">Porin</fullName>
    </submittedName>
</protein>
<sequence>MLCPLQSSLKNQEDQYMNRFAALLIGSALTSLIASHGFAADAQPEAARPADAAPAPATPAEPAAASAPATPAPPAAQPAAKDEKAAQAASDGKEVKIGFISMSKVAAETTEGKAATSQLSARSEKLREKIEAKQKQLEKHKAAIESKLPTMPPKERQLKASEFQKKVEDLQKMIRASELEMSKMQDKLTAEIYAKIKEAATAYAKANGFAVVAEEKAVLYVTEELKPKDLSDEIIKYMDSKQAK</sequence>
<evidence type="ECO:0000256" key="2">
    <source>
        <dbReference type="ARBA" id="ARBA00022729"/>
    </source>
</evidence>
<proteinExistence type="inferred from homology"/>
<dbReference type="SUPFAM" id="SSF111384">
    <property type="entry name" value="OmpH-like"/>
    <property type="match status" value="1"/>
</dbReference>
<evidence type="ECO:0000256" key="4">
    <source>
        <dbReference type="SAM" id="MobiDB-lite"/>
    </source>
</evidence>
<keyword evidence="2" id="KW-0732">Signal</keyword>
<dbReference type="InterPro" id="IPR024930">
    <property type="entry name" value="Skp_dom_sf"/>
</dbReference>
<comment type="caution">
    <text evidence="5">The sequence shown here is derived from an EMBL/GenBank/DDBJ whole genome shotgun (WGS) entry which is preliminary data.</text>
</comment>
<reference evidence="6" key="2">
    <citation type="submission" date="2017-05" db="EMBL/GenBank/DDBJ databases">
        <title>Draft genome sequence of Geobacter pelophilus, a iron(III)-reducing bacteria.</title>
        <authorList>
            <person name="Aoyagi T."/>
            <person name="Koike H."/>
            <person name="Morita T."/>
            <person name="Sato Y."/>
            <person name="Habe H."/>
            <person name="Hori T."/>
        </authorList>
    </citation>
    <scope>NUCLEOTIDE SEQUENCE [LARGE SCALE GENOMIC DNA]</scope>
    <source>
        <strain evidence="6">Drf2</strain>
    </source>
</reference>
<dbReference type="PANTHER" id="PTHR35089:SF1">
    <property type="entry name" value="CHAPERONE PROTEIN SKP"/>
    <property type="match status" value="1"/>
</dbReference>
<dbReference type="InterPro" id="IPR005632">
    <property type="entry name" value="Chaperone_Skp"/>
</dbReference>
<gene>
    <name evidence="5" type="ORF">GPEL0_01f1795</name>
</gene>
<feature type="compositionally biased region" description="Low complexity" evidence="4">
    <location>
        <begin position="40"/>
        <end position="69"/>
    </location>
</feature>
<comment type="similarity">
    <text evidence="1">Belongs to the Skp family.</text>
</comment>
<dbReference type="SMART" id="SM00935">
    <property type="entry name" value="OmpH"/>
    <property type="match status" value="1"/>
</dbReference>
<dbReference type="Proteomes" id="UP000194153">
    <property type="component" value="Unassembled WGS sequence"/>
</dbReference>
<dbReference type="Gene3D" id="3.30.910.20">
    <property type="entry name" value="Skp domain"/>
    <property type="match status" value="1"/>
</dbReference>
<evidence type="ECO:0000313" key="5">
    <source>
        <dbReference type="EMBL" id="GAW66430.1"/>
    </source>
</evidence>
<keyword evidence="3" id="KW-0175">Coiled coil</keyword>
<dbReference type="EMBL" id="BDQG01000001">
    <property type="protein sequence ID" value="GAW66430.1"/>
    <property type="molecule type" value="Genomic_DNA"/>
</dbReference>
<dbReference type="Pfam" id="PF03938">
    <property type="entry name" value="OmpH"/>
    <property type="match status" value="1"/>
</dbReference>